<dbReference type="InterPro" id="IPR034603">
    <property type="entry name" value="Dipeptide_epimerase"/>
</dbReference>
<name>A0A2S6I3R6_9BACT</name>
<dbReference type="Gene3D" id="3.30.390.10">
    <property type="entry name" value="Enolase-like, N-terminal domain"/>
    <property type="match status" value="1"/>
</dbReference>
<dbReference type="OrthoDB" id="9775391at2"/>
<reference evidence="9 10" key="1">
    <citation type="submission" date="2018-02" db="EMBL/GenBank/DDBJ databases">
        <title>Genomic Encyclopedia of Archaeal and Bacterial Type Strains, Phase II (KMG-II): from individual species to whole genera.</title>
        <authorList>
            <person name="Goeker M."/>
        </authorList>
    </citation>
    <scope>NUCLEOTIDE SEQUENCE [LARGE SCALE GENOMIC DNA]</scope>
    <source>
        <strain evidence="9 10">DSM 29526</strain>
    </source>
</reference>
<evidence type="ECO:0000256" key="5">
    <source>
        <dbReference type="PIRSR" id="PIRSR634603-1"/>
    </source>
</evidence>
<feature type="domain" description="Mandelate racemase/muconate lactonizing enzyme C-terminal" evidence="8">
    <location>
        <begin position="141"/>
        <end position="237"/>
    </location>
</feature>
<proteinExistence type="inferred from homology"/>
<organism evidence="9 10">
    <name type="scientific">Neolewinella xylanilytica</name>
    <dbReference type="NCBI Taxonomy" id="1514080"/>
    <lineage>
        <taxon>Bacteria</taxon>
        <taxon>Pseudomonadati</taxon>
        <taxon>Bacteroidota</taxon>
        <taxon>Saprospiria</taxon>
        <taxon>Saprospirales</taxon>
        <taxon>Lewinellaceae</taxon>
        <taxon>Neolewinella</taxon>
    </lineage>
</organism>
<feature type="active site" description="Proton acceptor; specific for (S)-substrate epimerization" evidence="5">
    <location>
        <position position="265"/>
    </location>
</feature>
<dbReference type="AlphaFoldDB" id="A0A2S6I3R6"/>
<dbReference type="PANTHER" id="PTHR48073:SF2">
    <property type="entry name" value="O-SUCCINYLBENZOATE SYNTHASE"/>
    <property type="match status" value="1"/>
</dbReference>
<dbReference type="GO" id="GO:0000287">
    <property type="term" value="F:magnesium ion binding"/>
    <property type="evidence" value="ECO:0007669"/>
    <property type="project" value="UniProtKB-ARBA"/>
</dbReference>
<dbReference type="InterPro" id="IPR013342">
    <property type="entry name" value="Mandelate_racemase_C"/>
</dbReference>
<comment type="caution">
    <text evidence="9">The sequence shown here is derived from an EMBL/GenBank/DDBJ whole genome shotgun (WGS) entry which is preliminary data.</text>
</comment>
<feature type="active site" description="Proton acceptor; specific for (R)-substrate epimerization" evidence="5">
    <location>
        <position position="162"/>
    </location>
</feature>
<accession>A0A2S6I3R6</accession>
<dbReference type="SMART" id="SM00922">
    <property type="entry name" value="MR_MLE"/>
    <property type="match status" value="1"/>
</dbReference>
<dbReference type="InterPro" id="IPR013341">
    <property type="entry name" value="Mandelate_racemase_N_dom"/>
</dbReference>
<evidence type="ECO:0000313" key="10">
    <source>
        <dbReference type="Proteomes" id="UP000237662"/>
    </source>
</evidence>
<dbReference type="InterPro" id="IPR029017">
    <property type="entry name" value="Enolase-like_N"/>
</dbReference>
<keyword evidence="2 6" id="KW-0479">Metal-binding</keyword>
<keyword evidence="10" id="KW-1185">Reference proteome</keyword>
<dbReference type="FunFam" id="3.30.390.10:FF:000009">
    <property type="entry name" value="Hydrophobic dipeptide epimerase"/>
    <property type="match status" value="1"/>
</dbReference>
<dbReference type="InterPro" id="IPR029065">
    <property type="entry name" value="Enolase_C-like"/>
</dbReference>
<dbReference type="Pfam" id="PF13378">
    <property type="entry name" value="MR_MLE_C"/>
    <property type="match status" value="1"/>
</dbReference>
<dbReference type="Gene3D" id="3.20.20.120">
    <property type="entry name" value="Enolase-like C-terminal domain"/>
    <property type="match status" value="1"/>
</dbReference>
<dbReference type="GO" id="GO:0006518">
    <property type="term" value="P:peptide metabolic process"/>
    <property type="evidence" value="ECO:0007669"/>
    <property type="project" value="UniProtKB-ARBA"/>
</dbReference>
<sequence length="366" mass="39831">MTVRDITLFPIRIPLTEPFVISLGPFTHAENLFVRIRSSDGLEGWGEASPFPTIHGETLDGAVAMARYLGKRLIGSPVIDAPAYTALFNRALHGNFAVKSAFDIALHDIAAQQAGLPLYRYLGGTENHTLYTDYTVSLGTPEAMVAAARTVARRGFPVIKVKLGGGAEADIERIAAISAAVGADVPLRIDANQGWTFEEAKRALRGMERFNIQHCEAPINRYDWTRLPELRRSTTIPLMADESCWNEQDARRLTEIDAVDRINIKLSKSGGLYTAGRIVDTTTLPLQVGGFLESRLGFSAAAHFALTSDRIAFYDFDTPLMFSEDPVEGGITYGPGGAVSVPETPGLGARLRPEYQLPSLPQTIIA</sequence>
<feature type="binding site" evidence="6">
    <location>
        <position position="216"/>
    </location>
    <ligand>
        <name>Mg(2+)</name>
        <dbReference type="ChEBI" id="CHEBI:18420"/>
    </ligand>
</feature>
<comment type="cofactor">
    <cofactor evidence="6 7">
        <name>Mg(2+)</name>
        <dbReference type="ChEBI" id="CHEBI:18420"/>
    </cofactor>
    <text evidence="6 7">Binds 1 Mg(2+) ion per subunit.</text>
</comment>
<dbReference type="GO" id="GO:0016855">
    <property type="term" value="F:racemase and epimerase activity, acting on amino acids and derivatives"/>
    <property type="evidence" value="ECO:0007669"/>
    <property type="project" value="UniProtKB-UniRule"/>
</dbReference>
<dbReference type="EMBL" id="PTJC01000006">
    <property type="protein sequence ID" value="PPK85832.1"/>
    <property type="molecule type" value="Genomic_DNA"/>
</dbReference>
<dbReference type="CDD" id="cd03319">
    <property type="entry name" value="L-Ala-DL-Glu_epimerase"/>
    <property type="match status" value="1"/>
</dbReference>
<dbReference type="Pfam" id="PF02746">
    <property type="entry name" value="MR_MLE_N"/>
    <property type="match status" value="1"/>
</dbReference>
<evidence type="ECO:0000256" key="4">
    <source>
        <dbReference type="ARBA" id="ARBA00023235"/>
    </source>
</evidence>
<evidence type="ECO:0000256" key="2">
    <source>
        <dbReference type="ARBA" id="ARBA00022723"/>
    </source>
</evidence>
<dbReference type="SFLD" id="SFLDF00009">
    <property type="entry name" value="o-succinylbenzoate_synthase"/>
    <property type="match status" value="1"/>
</dbReference>
<evidence type="ECO:0000256" key="6">
    <source>
        <dbReference type="PIRSR" id="PIRSR634603-3"/>
    </source>
</evidence>
<dbReference type="SUPFAM" id="SSF54826">
    <property type="entry name" value="Enolase N-terminal domain-like"/>
    <property type="match status" value="1"/>
</dbReference>
<keyword evidence="4 7" id="KW-0413">Isomerase</keyword>
<dbReference type="EC" id="5.1.1.-" evidence="7"/>
<dbReference type="SFLD" id="SFLDG00180">
    <property type="entry name" value="muconate_cycloisomerase"/>
    <property type="match status" value="1"/>
</dbReference>
<dbReference type="InterPro" id="IPR036849">
    <property type="entry name" value="Enolase-like_C_sf"/>
</dbReference>
<comment type="similarity">
    <text evidence="1 7">Belongs to the mandelate racemase/muconate lactonizing enzyme family.</text>
</comment>
<protein>
    <recommendedName>
        <fullName evidence="7">Dipeptide epimerase</fullName>
        <ecNumber evidence="7">5.1.1.-</ecNumber>
    </recommendedName>
</protein>
<evidence type="ECO:0000256" key="1">
    <source>
        <dbReference type="ARBA" id="ARBA00008031"/>
    </source>
</evidence>
<dbReference type="RefSeq" id="WP_104420314.1">
    <property type="nucleotide sequence ID" value="NZ_PTJC01000006.1"/>
</dbReference>
<evidence type="ECO:0000259" key="8">
    <source>
        <dbReference type="SMART" id="SM00922"/>
    </source>
</evidence>
<dbReference type="SFLD" id="SFLDS00001">
    <property type="entry name" value="Enolase"/>
    <property type="match status" value="1"/>
</dbReference>
<gene>
    <name evidence="9" type="ORF">CLV84_2739</name>
</gene>
<evidence type="ECO:0000256" key="7">
    <source>
        <dbReference type="RuleBase" id="RU366006"/>
    </source>
</evidence>
<feature type="binding site" evidence="6">
    <location>
        <position position="190"/>
    </location>
    <ligand>
        <name>Mg(2+)</name>
        <dbReference type="ChEBI" id="CHEBI:18420"/>
    </ligand>
</feature>
<feature type="binding site" evidence="6">
    <location>
        <position position="241"/>
    </location>
    <ligand>
        <name>Mg(2+)</name>
        <dbReference type="ChEBI" id="CHEBI:18420"/>
    </ligand>
</feature>
<evidence type="ECO:0000256" key="3">
    <source>
        <dbReference type="ARBA" id="ARBA00022842"/>
    </source>
</evidence>
<evidence type="ECO:0000313" key="9">
    <source>
        <dbReference type="EMBL" id="PPK85832.1"/>
    </source>
</evidence>
<dbReference type="PANTHER" id="PTHR48073">
    <property type="entry name" value="O-SUCCINYLBENZOATE SYNTHASE-RELATED"/>
    <property type="match status" value="1"/>
</dbReference>
<dbReference type="SUPFAM" id="SSF51604">
    <property type="entry name" value="Enolase C-terminal domain-like"/>
    <property type="match status" value="1"/>
</dbReference>
<dbReference type="Proteomes" id="UP000237662">
    <property type="component" value="Unassembled WGS sequence"/>
</dbReference>
<keyword evidence="3 6" id="KW-0460">Magnesium</keyword>